<gene>
    <name evidence="5" type="ORF">HKBW3S47_02570</name>
</gene>
<dbReference type="GO" id="GO:0005524">
    <property type="term" value="F:ATP binding"/>
    <property type="evidence" value="ECO:0007669"/>
    <property type="project" value="UniProtKB-UniRule"/>
</dbReference>
<dbReference type="RefSeq" id="WP_176236567.1">
    <property type="nucleotide sequence ID" value="NZ_BLSD01000533.1"/>
</dbReference>
<dbReference type="GO" id="GO:0003824">
    <property type="term" value="F:catalytic activity"/>
    <property type="evidence" value="ECO:0007669"/>
    <property type="project" value="UniProtKB-ARBA"/>
</dbReference>
<keyword evidence="2 3" id="KW-0067">ATP-binding</keyword>
<dbReference type="GO" id="GO:0005829">
    <property type="term" value="C:cytosol"/>
    <property type="evidence" value="ECO:0007669"/>
    <property type="project" value="TreeGrafter"/>
</dbReference>
<dbReference type="PANTHER" id="PTHR11609">
    <property type="entry name" value="PURINE BIOSYNTHESIS PROTEIN 6/7, PUR6/7"/>
    <property type="match status" value="1"/>
</dbReference>
<dbReference type="PANTHER" id="PTHR11609:SF5">
    <property type="entry name" value="PHOSPHORIBOSYLAMINOIMIDAZOLE CARBOXYLASE"/>
    <property type="match status" value="1"/>
</dbReference>
<dbReference type="EMBL" id="BLSD01000533">
    <property type="protein sequence ID" value="GFP40873.1"/>
    <property type="molecule type" value="Genomic_DNA"/>
</dbReference>
<feature type="non-terminal residue" evidence="5">
    <location>
        <position position="1"/>
    </location>
</feature>
<dbReference type="Pfam" id="PF02222">
    <property type="entry name" value="ATP-grasp"/>
    <property type="match status" value="1"/>
</dbReference>
<dbReference type="Pfam" id="PF17769">
    <property type="entry name" value="PurK_C"/>
    <property type="match status" value="1"/>
</dbReference>
<dbReference type="PROSITE" id="PS50975">
    <property type="entry name" value="ATP_GRASP"/>
    <property type="match status" value="1"/>
</dbReference>
<evidence type="ECO:0000256" key="1">
    <source>
        <dbReference type="ARBA" id="ARBA00022741"/>
    </source>
</evidence>
<evidence type="ECO:0000256" key="3">
    <source>
        <dbReference type="PROSITE-ProRule" id="PRU00409"/>
    </source>
</evidence>
<evidence type="ECO:0000313" key="6">
    <source>
        <dbReference type="Proteomes" id="UP000569018"/>
    </source>
</evidence>
<keyword evidence="1 3" id="KW-0547">Nucleotide-binding</keyword>
<comment type="caution">
    <text evidence="5">The sequence shown here is derived from an EMBL/GenBank/DDBJ whole genome shotgun (WGS) entry which is preliminary data.</text>
</comment>
<dbReference type="SUPFAM" id="SSF51246">
    <property type="entry name" value="Rudiment single hybrid motif"/>
    <property type="match status" value="1"/>
</dbReference>
<accession>A0A6V8Q8L5</accession>
<sequence>KEGTLLYTIAPAGISGKAEKRAKEIVSELAHALGLVGLLVVEMFLLENDEALINEFAPRPHNSGHYTMDACDISQFEMLLRAICGLPLTAPELLCPVAMLNILGKGVRDLNFESLLSIPGVKLHLYGKRDVRERRKMGHINILGKTEDYVKEKLKDIAKLI</sequence>
<dbReference type="GO" id="GO:0046872">
    <property type="term" value="F:metal ion binding"/>
    <property type="evidence" value="ECO:0007669"/>
    <property type="project" value="InterPro"/>
</dbReference>
<dbReference type="InterPro" id="IPR011054">
    <property type="entry name" value="Rudment_hybrid_motif"/>
</dbReference>
<feature type="domain" description="ATP-grasp" evidence="4">
    <location>
        <begin position="11"/>
        <end position="84"/>
    </location>
</feature>
<dbReference type="InterPro" id="IPR003135">
    <property type="entry name" value="ATP-grasp_carboxylate-amine"/>
</dbReference>
<organism evidence="5 6">
    <name type="scientific">Candidatus Hakubella thermalkaliphila</name>
    <dbReference type="NCBI Taxonomy" id="2754717"/>
    <lineage>
        <taxon>Bacteria</taxon>
        <taxon>Bacillati</taxon>
        <taxon>Actinomycetota</taxon>
        <taxon>Actinomycetota incertae sedis</taxon>
        <taxon>Candidatus Hakubellales</taxon>
        <taxon>Candidatus Hakubellaceae</taxon>
        <taxon>Candidatus Hakubella</taxon>
    </lineage>
</organism>
<proteinExistence type="predicted"/>
<evidence type="ECO:0000313" key="5">
    <source>
        <dbReference type="EMBL" id="GFP40873.1"/>
    </source>
</evidence>
<dbReference type="AlphaFoldDB" id="A0A6V8Q8L5"/>
<evidence type="ECO:0000259" key="4">
    <source>
        <dbReference type="PROSITE" id="PS50975"/>
    </source>
</evidence>
<evidence type="ECO:0000256" key="2">
    <source>
        <dbReference type="ARBA" id="ARBA00022840"/>
    </source>
</evidence>
<dbReference type="Gene3D" id="3.30.470.20">
    <property type="entry name" value="ATP-grasp fold, B domain"/>
    <property type="match status" value="1"/>
</dbReference>
<reference evidence="5 6" key="1">
    <citation type="journal article" date="2020" name="Front. Microbiol.">
        <title>Single-cell genomics of novel Actinobacteria with the Wood-Ljungdahl pathway discovered in a serpentinizing system.</title>
        <authorList>
            <person name="Merino N."/>
            <person name="Kawai M."/>
            <person name="Boyd E.S."/>
            <person name="Colman D.R."/>
            <person name="McGlynn S.E."/>
            <person name="Nealson K.H."/>
            <person name="Kurokawa K."/>
            <person name="Hongoh Y."/>
        </authorList>
    </citation>
    <scope>NUCLEOTIDE SEQUENCE [LARGE SCALE GENOMIC DNA]</scope>
    <source>
        <strain evidence="5 6">S47</strain>
    </source>
</reference>
<dbReference type="Proteomes" id="UP000569018">
    <property type="component" value="Unassembled WGS sequence"/>
</dbReference>
<dbReference type="InterPro" id="IPR011761">
    <property type="entry name" value="ATP-grasp"/>
</dbReference>
<dbReference type="InterPro" id="IPR040686">
    <property type="entry name" value="PurK_C"/>
</dbReference>
<name>A0A6V8Q8L5_9ACTN</name>
<dbReference type="SUPFAM" id="SSF56059">
    <property type="entry name" value="Glutathione synthetase ATP-binding domain-like"/>
    <property type="match status" value="1"/>
</dbReference>
<protein>
    <submittedName>
        <fullName evidence="5">5-(Carboxyamino)imidazole ribonucleotide synthase</fullName>
    </submittedName>
</protein>